<comment type="similarity">
    <text evidence="2 8">Belongs to the MLO family.</text>
</comment>
<sequence length="479" mass="54241">MAGKAKDKNLEETPTFRVAFVVFVFVAVSLAFEKGLHHLGDWLKKKNKTGLSRAISVVKEELMLLGFISLLLSIFQDDISGWCVDEWTSYDWLPCTEDALKEKRKKQQQTLGKSDYNSSDSKASSGSYASSSGTCSLGKEPFMTYAAMHYVHYFIFILAMVVICYSSLVFLLALMQIRGWRSWEMKARSADYLKGLEACTTKEEKLRYAGLRERKAVMHAVDTKPFCRTPGFWIQSFFLQFVGTFREQDYLALRMLFITNHNLQLDFDFHSYMIGCMEDDFANAIGITPWMWALLIFLLIFQVKRNGLFLIFGMLGVFFCIVIGTKLVAILRTLSAESSQGTGHFVTGDPKPTDDLFWFNNPHLLLTFIHFVFFANSLELSAFIFYSWKFGIHSCLQDERGVIIFKLVFAFSLLVLSSYVTLPLYALVSQMGSSYRQQLLPGEVRKTVKAWAAGAKHSKAGAAHSEGVQSEEAARSEGV</sequence>
<keyword evidence="6 8" id="KW-0472">Membrane</keyword>
<evidence type="ECO:0000256" key="7">
    <source>
        <dbReference type="ARBA" id="ARBA00023265"/>
    </source>
</evidence>
<dbReference type="InterPro" id="IPR004326">
    <property type="entry name" value="Mlo"/>
</dbReference>
<comment type="caution">
    <text evidence="11">The sequence shown here is derived from an EMBL/GenBank/DDBJ whole genome shotgun (WGS) entry which is preliminary data.</text>
</comment>
<reference evidence="11 12" key="1">
    <citation type="journal article" date="2018" name="Cell">
        <title>The Chara Genome: Secondary Complexity and Implications for Plant Terrestrialization.</title>
        <authorList>
            <person name="Nishiyama T."/>
            <person name="Sakayama H."/>
            <person name="Vries J.D."/>
            <person name="Buschmann H."/>
            <person name="Saint-Marcoux D."/>
            <person name="Ullrich K.K."/>
            <person name="Haas F.B."/>
            <person name="Vanderstraeten L."/>
            <person name="Becker D."/>
            <person name="Lang D."/>
            <person name="Vosolsobe S."/>
            <person name="Rombauts S."/>
            <person name="Wilhelmsson P.K.I."/>
            <person name="Janitza P."/>
            <person name="Kern R."/>
            <person name="Heyl A."/>
            <person name="Rumpler F."/>
            <person name="Villalobos L.I.A.C."/>
            <person name="Clay J.M."/>
            <person name="Skokan R."/>
            <person name="Toyoda A."/>
            <person name="Suzuki Y."/>
            <person name="Kagoshima H."/>
            <person name="Schijlen E."/>
            <person name="Tajeshwar N."/>
            <person name="Catarino B."/>
            <person name="Hetherington A.J."/>
            <person name="Saltykova A."/>
            <person name="Bonnot C."/>
            <person name="Breuninger H."/>
            <person name="Symeonidi A."/>
            <person name="Radhakrishnan G.V."/>
            <person name="Van Nieuwerburgh F."/>
            <person name="Deforce D."/>
            <person name="Chang C."/>
            <person name="Karol K.G."/>
            <person name="Hedrich R."/>
            <person name="Ulvskov P."/>
            <person name="Glockner G."/>
            <person name="Delwiche C.F."/>
            <person name="Petrasek J."/>
            <person name="Van de Peer Y."/>
            <person name="Friml J."/>
            <person name="Beilby M."/>
            <person name="Dolan L."/>
            <person name="Kohara Y."/>
            <person name="Sugano S."/>
            <person name="Fujiyama A."/>
            <person name="Delaux P.-M."/>
            <person name="Quint M."/>
            <person name="TheiBen G."/>
            <person name="Hagemann M."/>
            <person name="Harholt J."/>
            <person name="Dunand C."/>
            <person name="Zachgo S."/>
            <person name="Langdale J."/>
            <person name="Maumus F."/>
            <person name="Straeten D.V.D."/>
            <person name="Gould S.B."/>
            <person name="Rensing S.A."/>
        </authorList>
    </citation>
    <scope>NUCLEOTIDE SEQUENCE [LARGE SCALE GENOMIC DNA]</scope>
    <source>
        <strain evidence="11 12">S276</strain>
    </source>
</reference>
<evidence type="ECO:0000256" key="2">
    <source>
        <dbReference type="ARBA" id="ARBA00006574"/>
    </source>
</evidence>
<dbReference type="Gramene" id="GBG70535">
    <property type="protein sequence ID" value="GBG70535"/>
    <property type="gene ID" value="CBR_g6663"/>
</dbReference>
<evidence type="ECO:0000256" key="8">
    <source>
        <dbReference type="RuleBase" id="RU280816"/>
    </source>
</evidence>
<dbReference type="GO" id="GO:0006952">
    <property type="term" value="P:defense response"/>
    <property type="evidence" value="ECO:0007669"/>
    <property type="project" value="UniProtKB-KW"/>
</dbReference>
<evidence type="ECO:0000313" key="11">
    <source>
        <dbReference type="EMBL" id="GBG70535.1"/>
    </source>
</evidence>
<dbReference type="Proteomes" id="UP000265515">
    <property type="component" value="Unassembled WGS sequence"/>
</dbReference>
<feature type="compositionally biased region" description="Low complexity" evidence="9">
    <location>
        <begin position="113"/>
        <end position="133"/>
    </location>
</feature>
<keyword evidence="12" id="KW-1185">Reference proteome</keyword>
<evidence type="ECO:0000256" key="1">
    <source>
        <dbReference type="ARBA" id="ARBA00004141"/>
    </source>
</evidence>
<keyword evidence="8" id="KW-0112">Calmodulin-binding</keyword>
<feature type="transmembrane region" description="Helical" evidence="10">
    <location>
        <begin position="16"/>
        <end position="36"/>
    </location>
</feature>
<evidence type="ECO:0000256" key="6">
    <source>
        <dbReference type="ARBA" id="ARBA00023136"/>
    </source>
</evidence>
<dbReference type="GO" id="GO:0016020">
    <property type="term" value="C:membrane"/>
    <property type="evidence" value="ECO:0007669"/>
    <property type="project" value="UniProtKB-SubCell"/>
</dbReference>
<feature type="transmembrane region" description="Helical" evidence="10">
    <location>
        <begin position="364"/>
        <end position="388"/>
    </location>
</feature>
<dbReference type="Pfam" id="PF03094">
    <property type="entry name" value="Mlo"/>
    <property type="match status" value="1"/>
</dbReference>
<comment type="domain">
    <text evidence="8">The C-terminus contains a calmodulin-binding domain, which binds calmodulin in a calcium-dependent fashion.</text>
</comment>
<evidence type="ECO:0000313" key="12">
    <source>
        <dbReference type="Proteomes" id="UP000265515"/>
    </source>
</evidence>
<feature type="transmembrane region" description="Helical" evidence="10">
    <location>
        <begin position="281"/>
        <end position="301"/>
    </location>
</feature>
<evidence type="ECO:0000256" key="9">
    <source>
        <dbReference type="SAM" id="MobiDB-lite"/>
    </source>
</evidence>
<protein>
    <recommendedName>
        <fullName evidence="8">MLO-like protein</fullName>
    </recommendedName>
</protein>
<feature type="transmembrane region" description="Helical" evidence="10">
    <location>
        <begin position="403"/>
        <end position="428"/>
    </location>
</feature>
<feature type="region of interest" description="Disordered" evidence="9">
    <location>
        <begin position="110"/>
        <end position="133"/>
    </location>
</feature>
<comment type="subcellular location">
    <subcellularLocation>
        <location evidence="1 8">Membrane</location>
        <topology evidence="1 8">Multi-pass membrane protein</topology>
    </subcellularLocation>
</comment>
<keyword evidence="4 8" id="KW-0611">Plant defense</keyword>
<feature type="transmembrane region" description="Helical" evidence="10">
    <location>
        <begin position="150"/>
        <end position="175"/>
    </location>
</feature>
<dbReference type="PANTHER" id="PTHR31942:SF52">
    <property type="entry name" value="MLO-LIKE PROTEIN 1"/>
    <property type="match status" value="1"/>
</dbReference>
<dbReference type="OMA" id="AVHATFC"/>
<evidence type="ECO:0000256" key="3">
    <source>
        <dbReference type="ARBA" id="ARBA00022692"/>
    </source>
</evidence>
<dbReference type="GO" id="GO:0005516">
    <property type="term" value="F:calmodulin binding"/>
    <property type="evidence" value="ECO:0007669"/>
    <property type="project" value="UniProtKB-KW"/>
</dbReference>
<dbReference type="PANTHER" id="PTHR31942">
    <property type="entry name" value="MLO-LIKE PROTEIN 1"/>
    <property type="match status" value="1"/>
</dbReference>
<evidence type="ECO:0000256" key="10">
    <source>
        <dbReference type="SAM" id="Phobius"/>
    </source>
</evidence>
<evidence type="ECO:0000256" key="5">
    <source>
        <dbReference type="ARBA" id="ARBA00022989"/>
    </source>
</evidence>
<dbReference type="EMBL" id="BFEA01000132">
    <property type="protein sequence ID" value="GBG70535.1"/>
    <property type="molecule type" value="Genomic_DNA"/>
</dbReference>
<organism evidence="11 12">
    <name type="scientific">Chara braunii</name>
    <name type="common">Braun's stonewort</name>
    <dbReference type="NCBI Taxonomy" id="69332"/>
    <lineage>
        <taxon>Eukaryota</taxon>
        <taxon>Viridiplantae</taxon>
        <taxon>Streptophyta</taxon>
        <taxon>Charophyceae</taxon>
        <taxon>Charales</taxon>
        <taxon>Characeae</taxon>
        <taxon>Chara</taxon>
    </lineage>
</organism>
<keyword evidence="3 8" id="KW-0812">Transmembrane</keyword>
<keyword evidence="5 8" id="KW-1133">Transmembrane helix</keyword>
<dbReference type="AlphaFoldDB" id="A0A388KKE6"/>
<dbReference type="STRING" id="69332.A0A388KKE6"/>
<comment type="function">
    <text evidence="8">May be involved in modulation of pathogen defense and leaf cell death.</text>
</comment>
<evidence type="ECO:0000256" key="4">
    <source>
        <dbReference type="ARBA" id="ARBA00022821"/>
    </source>
</evidence>
<feature type="transmembrane region" description="Helical" evidence="10">
    <location>
        <begin position="307"/>
        <end position="329"/>
    </location>
</feature>
<dbReference type="OrthoDB" id="1388414at2759"/>
<accession>A0A388KKE6</accession>
<name>A0A388KKE6_CHABU</name>
<gene>
    <name evidence="8" type="primary">MLO</name>
    <name evidence="11" type="ORF">CBR_g6663</name>
</gene>
<keyword evidence="7 8" id="KW-0568">Pathogenesis-related protein</keyword>
<proteinExistence type="inferred from homology"/>